<dbReference type="InterPro" id="IPR029017">
    <property type="entry name" value="Enolase-like_N"/>
</dbReference>
<dbReference type="GO" id="GO:0003824">
    <property type="term" value="F:catalytic activity"/>
    <property type="evidence" value="ECO:0007669"/>
    <property type="project" value="UniProtKB-ARBA"/>
</dbReference>
<evidence type="ECO:0000259" key="3">
    <source>
        <dbReference type="Pfam" id="PF02746"/>
    </source>
</evidence>
<name>A0A845MLH5_9PROT</name>
<feature type="domain" description="Mandelate racemase/muconate lactonizing enzyme N-terminal" evidence="3">
    <location>
        <begin position="24"/>
        <end position="105"/>
    </location>
</feature>
<keyword evidence="2" id="KW-0479">Metal-binding</keyword>
<dbReference type="InterPro" id="IPR013341">
    <property type="entry name" value="Mandelate_racemase_N_dom"/>
</dbReference>
<dbReference type="Pfam" id="PF13378">
    <property type="entry name" value="MR_MLE_C"/>
    <property type="match status" value="1"/>
</dbReference>
<accession>A0A845MLH5</accession>
<dbReference type="PANTHER" id="PTHR48080">
    <property type="entry name" value="D-GALACTONATE DEHYDRATASE-RELATED"/>
    <property type="match status" value="1"/>
</dbReference>
<dbReference type="OrthoDB" id="9782675at2"/>
<dbReference type="AlphaFoldDB" id="A0A845MLH5"/>
<dbReference type="RefSeq" id="WP_161340365.1">
    <property type="nucleotide sequence ID" value="NZ_JBHSDG010000003.1"/>
</dbReference>
<dbReference type="Pfam" id="PF02746">
    <property type="entry name" value="MR_MLE_N"/>
    <property type="match status" value="1"/>
</dbReference>
<gene>
    <name evidence="5" type="ORF">GQF03_16450</name>
</gene>
<evidence type="ECO:0000256" key="1">
    <source>
        <dbReference type="ARBA" id="ARBA00008031"/>
    </source>
</evidence>
<dbReference type="EMBL" id="WTVA01000015">
    <property type="protein sequence ID" value="MZR23927.1"/>
    <property type="molecule type" value="Genomic_DNA"/>
</dbReference>
<feature type="domain" description="Enolase C-terminal" evidence="4">
    <location>
        <begin position="142"/>
        <end position="272"/>
    </location>
</feature>
<comment type="caution">
    <text evidence="5">The sequence shown here is derived from an EMBL/GenBank/DDBJ whole genome shotgun (WGS) entry which is preliminary data.</text>
</comment>
<dbReference type="GO" id="GO:0046872">
    <property type="term" value="F:metal ion binding"/>
    <property type="evidence" value="ECO:0007669"/>
    <property type="project" value="UniProtKB-KW"/>
</dbReference>
<evidence type="ECO:0000313" key="6">
    <source>
        <dbReference type="Proteomes" id="UP000445696"/>
    </source>
</evidence>
<reference evidence="5 6" key="1">
    <citation type="journal article" date="2014" name="Int. J. Syst. Evol. Microbiol.">
        <title>Sneathiella chungangensis sp. nov., isolated from a marine sand, and emended description of the genus Sneathiella.</title>
        <authorList>
            <person name="Siamphan C."/>
            <person name="Kim H."/>
            <person name="Lee J.S."/>
            <person name="Kim W."/>
        </authorList>
    </citation>
    <scope>NUCLEOTIDE SEQUENCE [LARGE SCALE GENOMIC DNA]</scope>
    <source>
        <strain evidence="5 6">KCTC 32476</strain>
    </source>
</reference>
<dbReference type="PANTHER" id="PTHR48080:SF3">
    <property type="entry name" value="ENOLASE SUPERFAMILY MEMBER DDB_G0284701"/>
    <property type="match status" value="1"/>
</dbReference>
<evidence type="ECO:0000256" key="2">
    <source>
        <dbReference type="ARBA" id="ARBA00022723"/>
    </source>
</evidence>
<dbReference type="SUPFAM" id="SSF54826">
    <property type="entry name" value="Enolase N-terminal domain-like"/>
    <property type="match status" value="1"/>
</dbReference>
<proteinExistence type="inferred from homology"/>
<dbReference type="InterPro" id="IPR034593">
    <property type="entry name" value="DgoD-like"/>
</dbReference>
<dbReference type="InterPro" id="IPR036849">
    <property type="entry name" value="Enolase-like_C_sf"/>
</dbReference>
<protein>
    <recommendedName>
        <fullName evidence="7">Mandelate racemase/muconate lactonizing enzyme C-terminal domain-containing protein</fullName>
    </recommendedName>
</protein>
<evidence type="ECO:0008006" key="7">
    <source>
        <dbReference type="Google" id="ProtNLM"/>
    </source>
</evidence>
<evidence type="ECO:0000313" key="5">
    <source>
        <dbReference type="EMBL" id="MZR23927.1"/>
    </source>
</evidence>
<dbReference type="Gene3D" id="3.20.20.120">
    <property type="entry name" value="Enolase-like C-terminal domain"/>
    <property type="match status" value="1"/>
</dbReference>
<evidence type="ECO:0000259" key="4">
    <source>
        <dbReference type="Pfam" id="PF13378"/>
    </source>
</evidence>
<dbReference type="Proteomes" id="UP000445696">
    <property type="component" value="Unassembled WGS sequence"/>
</dbReference>
<sequence length="326" mass="35395">MKSTTVFAESRKWTLADGESLHSVAVKIQLGQTVGHAECVPIPQLGEDIASTMDEIAEISPLIERGLTRSELNEIFPADSARNALDCALWDLESRQSKKTVWEILNVEKPPTVPLVTHLSSVEDLEKGQFENVSSIRLSALPEEIESRLIAIRSQSPNAELIVDGRKQWTKKNLISLDTLLSEFGVKLLLRPFSHYEDEQLTNLTLTTPVCAYEACNTRADLASIGNKYQGVVISLDKAGGLTEAFATVSLANKMGLKIVLEAAAASSRAAAPLLPLAPFADFVDLSCVQALTNDLPNGLKFSPPNHVSCITNGLWADHIAPANKE</sequence>
<dbReference type="Gene3D" id="3.30.390.10">
    <property type="entry name" value="Enolase-like, N-terminal domain"/>
    <property type="match status" value="1"/>
</dbReference>
<dbReference type="SUPFAM" id="SSF51604">
    <property type="entry name" value="Enolase C-terminal domain-like"/>
    <property type="match status" value="1"/>
</dbReference>
<comment type="similarity">
    <text evidence="1">Belongs to the mandelate racemase/muconate lactonizing enzyme family.</text>
</comment>
<dbReference type="InterPro" id="IPR029065">
    <property type="entry name" value="Enolase_C-like"/>
</dbReference>
<keyword evidence="6" id="KW-1185">Reference proteome</keyword>
<organism evidence="5 6">
    <name type="scientific">Sneathiella chungangensis</name>
    <dbReference type="NCBI Taxonomy" id="1418234"/>
    <lineage>
        <taxon>Bacteria</taxon>
        <taxon>Pseudomonadati</taxon>
        <taxon>Pseudomonadota</taxon>
        <taxon>Alphaproteobacteria</taxon>
        <taxon>Sneathiellales</taxon>
        <taxon>Sneathiellaceae</taxon>
        <taxon>Sneathiella</taxon>
    </lineage>
</organism>